<evidence type="ECO:0000256" key="1">
    <source>
        <dbReference type="ARBA" id="ARBA00005662"/>
    </source>
</evidence>
<dbReference type="InterPro" id="IPR052169">
    <property type="entry name" value="CW_Biosynth-Accessory"/>
</dbReference>
<evidence type="ECO:0000256" key="2">
    <source>
        <dbReference type="SAM" id="Phobius"/>
    </source>
</evidence>
<evidence type="ECO:0000313" key="5">
    <source>
        <dbReference type="Proteomes" id="UP000790580"/>
    </source>
</evidence>
<gene>
    <name evidence="4" type="ORF">KS407_08130</name>
</gene>
<keyword evidence="2" id="KW-0812">Transmembrane</keyword>
<proteinExistence type="inferred from homology"/>
<reference evidence="4 5" key="1">
    <citation type="submission" date="2021-06" db="EMBL/GenBank/DDBJ databases">
        <title>Bacillus sp. RD4P76, an endophyte from a halophyte.</title>
        <authorList>
            <person name="Sun J.-Q."/>
        </authorList>
    </citation>
    <scope>NUCLEOTIDE SEQUENCE [LARGE SCALE GENOMIC DNA]</scope>
    <source>
        <strain evidence="4 5">JCM 17098</strain>
    </source>
</reference>
<sequence length="379" mass="42754">MEKGIFKVLIFITLCIILGAIIVVVGNLVGIDSGYTEEPEPIGKLNVRTNGLTFKNEGTWSRKQGQVEIIFVGDLMMDMSVKDTMDREGPDYPFKFVTDNIQQADLAVANLETAVTTRDDSYKDRNQLFNFKSKPEHLEGLVNAGFDLVSLGNNHALDYGEEGLLDTMEALTDYGIDYIGAGKDEDAAFRSQSYVINEKKINIMGASRFVPAVSWYTFDETTEAGVAGAYDLDKLVEMVKREKEGTDYLILYIHWGIERTDIPQEYQKYYVKKIVEAGVDAIVGHHPHWLQGFEYYEGVPVAYSLGNFLFPDYVTGNTAETGLLTLTIDDGEIFMSFKPYFIYQDQIIPLSDQDENDLLEKLERLSFDVDINGYEIVGR</sequence>
<protein>
    <submittedName>
        <fullName evidence="4">CapA family protein</fullName>
    </submittedName>
</protein>
<dbReference type="InterPro" id="IPR019079">
    <property type="entry name" value="Capsule_synth_CapA"/>
</dbReference>
<dbReference type="InterPro" id="IPR029052">
    <property type="entry name" value="Metallo-depent_PP-like"/>
</dbReference>
<comment type="similarity">
    <text evidence="1">Belongs to the CapA family.</text>
</comment>
<dbReference type="Proteomes" id="UP000790580">
    <property type="component" value="Unassembled WGS sequence"/>
</dbReference>
<evidence type="ECO:0000313" key="4">
    <source>
        <dbReference type="EMBL" id="MBU9721413.1"/>
    </source>
</evidence>
<comment type="caution">
    <text evidence="4">The sequence shown here is derived from an EMBL/GenBank/DDBJ whole genome shotgun (WGS) entry which is preliminary data.</text>
</comment>
<keyword evidence="2" id="KW-0472">Membrane</keyword>
<evidence type="ECO:0000259" key="3">
    <source>
        <dbReference type="SMART" id="SM00854"/>
    </source>
</evidence>
<keyword evidence="2" id="KW-1133">Transmembrane helix</keyword>
<dbReference type="Gene3D" id="3.60.21.10">
    <property type="match status" value="1"/>
</dbReference>
<dbReference type="SUPFAM" id="SSF56300">
    <property type="entry name" value="Metallo-dependent phosphatases"/>
    <property type="match status" value="1"/>
</dbReference>
<dbReference type="PANTHER" id="PTHR33393">
    <property type="entry name" value="POLYGLUTAMINE SYNTHESIS ACCESSORY PROTEIN RV0574C-RELATED"/>
    <property type="match status" value="1"/>
</dbReference>
<dbReference type="EMBL" id="JAHQCR010000034">
    <property type="protein sequence ID" value="MBU9721413.1"/>
    <property type="molecule type" value="Genomic_DNA"/>
</dbReference>
<dbReference type="Pfam" id="PF09587">
    <property type="entry name" value="PGA_cap"/>
    <property type="match status" value="1"/>
</dbReference>
<accession>A0ABS6JSE6</accession>
<dbReference type="RefSeq" id="WP_088075435.1">
    <property type="nucleotide sequence ID" value="NZ_JAHQCR010000034.1"/>
</dbReference>
<feature type="domain" description="Capsule synthesis protein CapA" evidence="3">
    <location>
        <begin position="68"/>
        <end position="312"/>
    </location>
</feature>
<name>A0ABS6JSE6_9BACI</name>
<dbReference type="PANTHER" id="PTHR33393:SF13">
    <property type="entry name" value="PGA BIOSYNTHESIS PROTEIN CAPA"/>
    <property type="match status" value="1"/>
</dbReference>
<dbReference type="SMART" id="SM00854">
    <property type="entry name" value="PGA_cap"/>
    <property type="match status" value="1"/>
</dbReference>
<keyword evidence="5" id="KW-1185">Reference proteome</keyword>
<dbReference type="CDD" id="cd07381">
    <property type="entry name" value="MPP_CapA"/>
    <property type="match status" value="1"/>
</dbReference>
<feature type="transmembrane region" description="Helical" evidence="2">
    <location>
        <begin position="9"/>
        <end position="31"/>
    </location>
</feature>
<organism evidence="4 5">
    <name type="scientific">Evansella alkalicola</name>
    <dbReference type="NCBI Taxonomy" id="745819"/>
    <lineage>
        <taxon>Bacteria</taxon>
        <taxon>Bacillati</taxon>
        <taxon>Bacillota</taxon>
        <taxon>Bacilli</taxon>
        <taxon>Bacillales</taxon>
        <taxon>Bacillaceae</taxon>
        <taxon>Evansella</taxon>
    </lineage>
</organism>